<evidence type="ECO:0000256" key="8">
    <source>
        <dbReference type="ARBA" id="ARBA00023159"/>
    </source>
</evidence>
<dbReference type="GO" id="GO:0043565">
    <property type="term" value="F:sequence-specific DNA binding"/>
    <property type="evidence" value="ECO:0007669"/>
    <property type="project" value="InterPro"/>
</dbReference>
<dbReference type="PROSITE" id="PS00675">
    <property type="entry name" value="SIGMA54_INTERACT_1"/>
    <property type="match status" value="1"/>
</dbReference>
<sequence>MPEAATPPLIHVVDDDGDHLAALCDLLQARGHRVTGFTTAEMAYDSPAMPDLVVSDLRMPGWDGLDLLEHLRGRHPDLAVVLLTGHGDVPQAVRAMRLGAEDFLEKPYDGAHLIAVIDRALRNVAMRAEVARLRRELSLRPQTCLLGQSAAIQELRARIAALAPLNVDIVVTGETGTGKELVARALHDASSRRDGPFVAINCAALPEALFEIEMFGHVAGAFPGAGDKPGKLEAATGGTLVLDEIEAMPHAVQAKLLRVLEERGVVRLGEHHMRPLDLRLVALTRADLRELTLDGSFRPELYFRIAGISIQLPALRETGNDISLIFTHFVTEAARRANLPVPAIDYALRQRLLRRPWPGNMRELRAVAERFALQIEQPDLPAASQVDQDSLADRVAAFEAREIRATLERCRGNTERAAQVLGMARRTLNDKIHRYGIRLD</sequence>
<keyword evidence="5" id="KW-0067">ATP-binding</keyword>
<evidence type="ECO:0000259" key="11">
    <source>
        <dbReference type="PROSITE" id="PS50045"/>
    </source>
</evidence>
<dbReference type="InterPro" id="IPR003593">
    <property type="entry name" value="AAA+_ATPase"/>
</dbReference>
<evidence type="ECO:0000256" key="7">
    <source>
        <dbReference type="ARBA" id="ARBA00023015"/>
    </source>
</evidence>
<evidence type="ECO:0000256" key="6">
    <source>
        <dbReference type="ARBA" id="ARBA00023012"/>
    </source>
</evidence>
<evidence type="ECO:0000256" key="2">
    <source>
        <dbReference type="ARBA" id="ARBA00011135"/>
    </source>
</evidence>
<comment type="caution">
    <text evidence="13">The sequence shown here is derived from an EMBL/GenBank/DDBJ whole genome shotgun (WGS) entry which is preliminary data.</text>
</comment>
<dbReference type="AlphaFoldDB" id="A0A2W5MXM9"/>
<dbReference type="SUPFAM" id="SSF52540">
    <property type="entry name" value="P-loop containing nucleoside triphosphate hydrolases"/>
    <property type="match status" value="1"/>
</dbReference>
<dbReference type="InterPro" id="IPR027417">
    <property type="entry name" value="P-loop_NTPase"/>
</dbReference>
<keyword evidence="4" id="KW-0547">Nucleotide-binding</keyword>
<dbReference type="PANTHER" id="PTHR32071">
    <property type="entry name" value="TRANSCRIPTIONAL REGULATORY PROTEIN"/>
    <property type="match status" value="1"/>
</dbReference>
<dbReference type="InterPro" id="IPR025944">
    <property type="entry name" value="Sigma_54_int_dom_CS"/>
</dbReference>
<evidence type="ECO:0000256" key="4">
    <source>
        <dbReference type="ARBA" id="ARBA00022741"/>
    </source>
</evidence>
<evidence type="ECO:0000256" key="9">
    <source>
        <dbReference type="ARBA" id="ARBA00023163"/>
    </source>
</evidence>
<protein>
    <recommendedName>
        <fullName evidence="3">Nif-specific regulatory protein</fullName>
    </recommendedName>
</protein>
<dbReference type="GO" id="GO:0000160">
    <property type="term" value="P:phosphorelay signal transduction system"/>
    <property type="evidence" value="ECO:0007669"/>
    <property type="project" value="UniProtKB-KW"/>
</dbReference>
<dbReference type="Pfam" id="PF25601">
    <property type="entry name" value="AAA_lid_14"/>
    <property type="match status" value="1"/>
</dbReference>
<evidence type="ECO:0000256" key="10">
    <source>
        <dbReference type="PROSITE-ProRule" id="PRU00169"/>
    </source>
</evidence>
<keyword evidence="8" id="KW-0010">Activator</keyword>
<dbReference type="CDD" id="cd00009">
    <property type="entry name" value="AAA"/>
    <property type="match status" value="1"/>
</dbReference>
<dbReference type="Pfam" id="PF00158">
    <property type="entry name" value="Sigma54_activat"/>
    <property type="match status" value="1"/>
</dbReference>
<gene>
    <name evidence="13" type="ORF">DI556_21750</name>
</gene>
<keyword evidence="6" id="KW-0902">Two-component regulatory system</keyword>
<dbReference type="GO" id="GO:0005524">
    <property type="term" value="F:ATP binding"/>
    <property type="evidence" value="ECO:0007669"/>
    <property type="project" value="UniProtKB-KW"/>
</dbReference>
<name>A0A2W5MXM9_RHOSU</name>
<evidence type="ECO:0000256" key="3">
    <source>
        <dbReference type="ARBA" id="ARBA00015308"/>
    </source>
</evidence>
<dbReference type="FunFam" id="3.40.50.300:FF:000006">
    <property type="entry name" value="DNA-binding transcriptional regulator NtrC"/>
    <property type="match status" value="1"/>
</dbReference>
<dbReference type="PRINTS" id="PR01590">
    <property type="entry name" value="HTHFIS"/>
</dbReference>
<comment type="function">
    <text evidence="1">Required for activation of most nif operons, which are directly involved in nitrogen fixation.</text>
</comment>
<organism evidence="13 14">
    <name type="scientific">Rhodovulum sulfidophilum</name>
    <name type="common">Rhodobacter sulfidophilus</name>
    <dbReference type="NCBI Taxonomy" id="35806"/>
    <lineage>
        <taxon>Bacteria</taxon>
        <taxon>Pseudomonadati</taxon>
        <taxon>Pseudomonadota</taxon>
        <taxon>Alphaproteobacteria</taxon>
        <taxon>Rhodobacterales</taxon>
        <taxon>Paracoccaceae</taxon>
        <taxon>Rhodovulum</taxon>
    </lineage>
</organism>
<proteinExistence type="predicted"/>
<keyword evidence="9" id="KW-0804">Transcription</keyword>
<dbReference type="InterPro" id="IPR025662">
    <property type="entry name" value="Sigma_54_int_dom_ATP-bd_1"/>
</dbReference>
<dbReference type="InterPro" id="IPR002078">
    <property type="entry name" value="Sigma_54_int"/>
</dbReference>
<dbReference type="InterPro" id="IPR058031">
    <property type="entry name" value="AAA_lid_NorR"/>
</dbReference>
<dbReference type="InterPro" id="IPR001789">
    <property type="entry name" value="Sig_transdc_resp-reg_receiver"/>
</dbReference>
<comment type="subunit">
    <text evidence="2">Interacts with sigma-54.</text>
</comment>
<evidence type="ECO:0000259" key="12">
    <source>
        <dbReference type="PROSITE" id="PS50110"/>
    </source>
</evidence>
<dbReference type="Gene3D" id="1.10.10.60">
    <property type="entry name" value="Homeodomain-like"/>
    <property type="match status" value="1"/>
</dbReference>
<feature type="domain" description="Response regulatory" evidence="12">
    <location>
        <begin position="9"/>
        <end position="121"/>
    </location>
</feature>
<evidence type="ECO:0000256" key="1">
    <source>
        <dbReference type="ARBA" id="ARBA00002167"/>
    </source>
</evidence>
<dbReference type="Gene3D" id="1.10.8.60">
    <property type="match status" value="1"/>
</dbReference>
<accession>A0A2W5MXM9</accession>
<dbReference type="SMART" id="SM00448">
    <property type="entry name" value="REC"/>
    <property type="match status" value="1"/>
</dbReference>
<reference evidence="13 14" key="1">
    <citation type="submission" date="2017-08" db="EMBL/GenBank/DDBJ databases">
        <title>Infants hospitalized years apart are colonized by the same room-sourced microbial strains.</title>
        <authorList>
            <person name="Brooks B."/>
            <person name="Olm M.R."/>
            <person name="Firek B.A."/>
            <person name="Baker R."/>
            <person name="Thomas B.C."/>
            <person name="Morowitz M.J."/>
            <person name="Banfield J.F."/>
        </authorList>
    </citation>
    <scope>NUCLEOTIDE SEQUENCE [LARGE SCALE GENOMIC DNA]</scope>
    <source>
        <strain evidence="13">S2_005_002_R2_34</strain>
    </source>
</reference>
<feature type="domain" description="Sigma-54 factor interaction" evidence="11">
    <location>
        <begin position="145"/>
        <end position="373"/>
    </location>
</feature>
<evidence type="ECO:0000256" key="5">
    <source>
        <dbReference type="ARBA" id="ARBA00022840"/>
    </source>
</evidence>
<dbReference type="SUPFAM" id="SSF46689">
    <property type="entry name" value="Homeodomain-like"/>
    <property type="match status" value="1"/>
</dbReference>
<dbReference type="PROSITE" id="PS50045">
    <property type="entry name" value="SIGMA54_INTERACT_4"/>
    <property type="match status" value="1"/>
</dbReference>
<dbReference type="PROSITE" id="PS00688">
    <property type="entry name" value="SIGMA54_INTERACT_3"/>
    <property type="match status" value="1"/>
</dbReference>
<dbReference type="EMBL" id="QFPW01000035">
    <property type="protein sequence ID" value="PZQ45926.1"/>
    <property type="molecule type" value="Genomic_DNA"/>
</dbReference>
<evidence type="ECO:0000313" key="13">
    <source>
        <dbReference type="EMBL" id="PZQ45926.1"/>
    </source>
</evidence>
<dbReference type="InterPro" id="IPR002197">
    <property type="entry name" value="HTH_Fis"/>
</dbReference>
<dbReference type="InterPro" id="IPR011006">
    <property type="entry name" value="CheY-like_superfamily"/>
</dbReference>
<dbReference type="SUPFAM" id="SSF52172">
    <property type="entry name" value="CheY-like"/>
    <property type="match status" value="1"/>
</dbReference>
<keyword evidence="7" id="KW-0805">Transcription regulation</keyword>
<evidence type="ECO:0000313" key="14">
    <source>
        <dbReference type="Proteomes" id="UP000249185"/>
    </source>
</evidence>
<dbReference type="SMART" id="SM00382">
    <property type="entry name" value="AAA"/>
    <property type="match status" value="1"/>
</dbReference>
<dbReference type="PANTHER" id="PTHR32071:SF57">
    <property type="entry name" value="C4-DICARBOXYLATE TRANSPORT TRANSCRIPTIONAL REGULATORY PROTEIN DCTD"/>
    <property type="match status" value="1"/>
</dbReference>
<dbReference type="GO" id="GO:0006355">
    <property type="term" value="P:regulation of DNA-templated transcription"/>
    <property type="evidence" value="ECO:0007669"/>
    <property type="project" value="InterPro"/>
</dbReference>
<dbReference type="Gene3D" id="3.40.50.2300">
    <property type="match status" value="1"/>
</dbReference>
<feature type="modified residue" description="4-aspartylphosphate" evidence="10">
    <location>
        <position position="56"/>
    </location>
</feature>
<dbReference type="PROSITE" id="PS50110">
    <property type="entry name" value="RESPONSE_REGULATORY"/>
    <property type="match status" value="1"/>
</dbReference>
<dbReference type="Pfam" id="PF02954">
    <property type="entry name" value="HTH_8"/>
    <property type="match status" value="1"/>
</dbReference>
<dbReference type="Gene3D" id="3.40.50.300">
    <property type="entry name" value="P-loop containing nucleotide triphosphate hydrolases"/>
    <property type="match status" value="1"/>
</dbReference>
<keyword evidence="10" id="KW-0597">Phosphoprotein</keyword>
<dbReference type="Proteomes" id="UP000249185">
    <property type="component" value="Unassembled WGS sequence"/>
</dbReference>
<dbReference type="Pfam" id="PF00072">
    <property type="entry name" value="Response_reg"/>
    <property type="match status" value="1"/>
</dbReference>
<dbReference type="InterPro" id="IPR009057">
    <property type="entry name" value="Homeodomain-like_sf"/>
</dbReference>